<keyword evidence="8 11" id="KW-0206">Cytoskeleton</keyword>
<evidence type="ECO:0000313" key="12">
    <source>
        <dbReference type="EMBL" id="JAC81403.1"/>
    </source>
</evidence>
<dbReference type="SUPFAM" id="SSF54648">
    <property type="entry name" value="DLC"/>
    <property type="match status" value="1"/>
</dbReference>
<evidence type="ECO:0000256" key="6">
    <source>
        <dbReference type="ARBA" id="ARBA00023069"/>
    </source>
</evidence>
<dbReference type="PANTHER" id="PTHR11886:SF2">
    <property type="entry name" value="DYNEIN AXONEMAL LIGHT CHAIN 4"/>
    <property type="match status" value="1"/>
</dbReference>
<name>A0A061SAV7_9CHLO</name>
<evidence type="ECO:0000256" key="8">
    <source>
        <dbReference type="ARBA" id="ARBA00023212"/>
    </source>
</evidence>
<organism evidence="12">
    <name type="scientific">Tetraselmis sp. GSL018</name>
    <dbReference type="NCBI Taxonomy" id="582737"/>
    <lineage>
        <taxon>Eukaryota</taxon>
        <taxon>Viridiplantae</taxon>
        <taxon>Chlorophyta</taxon>
        <taxon>core chlorophytes</taxon>
        <taxon>Chlorodendrophyceae</taxon>
        <taxon>Chlorodendrales</taxon>
        <taxon>Chlorodendraceae</taxon>
        <taxon>Tetraselmis</taxon>
    </lineage>
</organism>
<comment type="function">
    <text evidence="10">Force generating protein of respiratory cilia. Produces force towards the minus ends of microtubules. Dynein has ATPase activity.</text>
</comment>
<dbReference type="InterPro" id="IPR001372">
    <property type="entry name" value="Dynein_light_chain_typ-1/2"/>
</dbReference>
<evidence type="ECO:0000256" key="9">
    <source>
        <dbReference type="ARBA" id="ARBA00023273"/>
    </source>
</evidence>
<dbReference type="GO" id="GO:0030286">
    <property type="term" value="C:dynein complex"/>
    <property type="evidence" value="ECO:0007669"/>
    <property type="project" value="UniProtKB-KW"/>
</dbReference>
<keyword evidence="7 11" id="KW-0505">Motor protein</keyword>
<keyword evidence="5 11" id="KW-0243">Dynein</keyword>
<evidence type="ECO:0000256" key="5">
    <source>
        <dbReference type="ARBA" id="ARBA00023017"/>
    </source>
</evidence>
<gene>
    <name evidence="12" type="primary">DNAL4</name>
    <name evidence="12" type="ORF">TSPGSL018_8012</name>
</gene>
<protein>
    <recommendedName>
        <fullName evidence="11">Dynein light chain</fullName>
    </recommendedName>
</protein>
<dbReference type="PANTHER" id="PTHR11886">
    <property type="entry name" value="DYNEIN LIGHT CHAIN"/>
    <property type="match status" value="1"/>
</dbReference>
<evidence type="ECO:0000256" key="11">
    <source>
        <dbReference type="RuleBase" id="RU365010"/>
    </source>
</evidence>
<evidence type="ECO:0000256" key="2">
    <source>
        <dbReference type="ARBA" id="ARBA00011655"/>
    </source>
</evidence>
<sequence length="106" mass="12112">MAEALEEMQQDMEAFLKVAKHPLIKYTDMSAEMKEEAMDVCITAVEKYPGDLEKCTELIKQTMDKKFGSPWHVVAGKGFAYSCTYECKHFIYLFVGGQTGVLLWKM</sequence>
<evidence type="ECO:0000256" key="4">
    <source>
        <dbReference type="ARBA" id="ARBA00022701"/>
    </source>
</evidence>
<proteinExistence type="inferred from homology"/>
<dbReference type="InterPro" id="IPR037177">
    <property type="entry name" value="DLC_sf"/>
</dbReference>
<dbReference type="Pfam" id="PF01221">
    <property type="entry name" value="Dynein_light"/>
    <property type="match status" value="1"/>
</dbReference>
<keyword evidence="9" id="KW-0966">Cell projection</keyword>
<evidence type="ECO:0000256" key="1">
    <source>
        <dbReference type="ARBA" id="ARBA00004430"/>
    </source>
</evidence>
<dbReference type="GO" id="GO:0005874">
    <property type="term" value="C:microtubule"/>
    <property type="evidence" value="ECO:0007669"/>
    <property type="project" value="UniProtKB-KW"/>
</dbReference>
<comment type="subcellular location">
    <subcellularLocation>
        <location evidence="1">Cytoplasm</location>
        <location evidence="1">Cytoskeleton</location>
        <location evidence="1">Cilium axoneme</location>
    </subcellularLocation>
</comment>
<dbReference type="SMART" id="SM01375">
    <property type="entry name" value="Dynein_light"/>
    <property type="match status" value="1"/>
</dbReference>
<keyword evidence="6" id="KW-0969">Cilium</keyword>
<keyword evidence="3 11" id="KW-0963">Cytoplasm</keyword>
<dbReference type="GO" id="GO:0005930">
    <property type="term" value="C:axoneme"/>
    <property type="evidence" value="ECO:0007669"/>
    <property type="project" value="UniProtKB-SubCell"/>
</dbReference>
<reference evidence="12" key="1">
    <citation type="submission" date="2014-05" db="EMBL/GenBank/DDBJ databases">
        <title>The transcriptome of the halophilic microalga Tetraselmis sp. GSL018 isolated from the Great Salt Lake, Utah.</title>
        <authorList>
            <person name="Jinkerson R.E."/>
            <person name="D'Adamo S."/>
            <person name="Posewitz M.C."/>
        </authorList>
    </citation>
    <scope>NUCLEOTIDE SEQUENCE</scope>
    <source>
        <strain evidence="12">GSL018</strain>
    </source>
</reference>
<comment type="similarity">
    <text evidence="11">Belongs to the dynein light chain family.</text>
</comment>
<dbReference type="AlphaFoldDB" id="A0A061SAV7"/>
<evidence type="ECO:0000256" key="3">
    <source>
        <dbReference type="ARBA" id="ARBA00022490"/>
    </source>
</evidence>
<evidence type="ECO:0000256" key="10">
    <source>
        <dbReference type="ARBA" id="ARBA00057688"/>
    </source>
</evidence>
<keyword evidence="4 11" id="KW-0493">Microtubule</keyword>
<comment type="subunit">
    <text evidence="2">Consists of at least two heavy chains and a number of intermediate and light chains.</text>
</comment>
<dbReference type="CDD" id="cd21453">
    <property type="entry name" value="DLC-like_DNAL4"/>
    <property type="match status" value="1"/>
</dbReference>
<dbReference type="Gene3D" id="3.30.740.10">
    <property type="entry name" value="Protein Inhibitor Of Neuronal Nitric Oxide Synthase"/>
    <property type="match status" value="1"/>
</dbReference>
<accession>A0A061SAV7</accession>
<dbReference type="EMBL" id="GBEZ01003759">
    <property type="protein sequence ID" value="JAC81403.1"/>
    <property type="molecule type" value="Transcribed_RNA"/>
</dbReference>
<dbReference type="FunFam" id="3.30.740.10:FF:000002">
    <property type="entry name" value="Dynein light chain"/>
    <property type="match status" value="1"/>
</dbReference>
<dbReference type="GO" id="GO:0007017">
    <property type="term" value="P:microtubule-based process"/>
    <property type="evidence" value="ECO:0007669"/>
    <property type="project" value="InterPro"/>
</dbReference>
<evidence type="ECO:0000256" key="7">
    <source>
        <dbReference type="ARBA" id="ARBA00023175"/>
    </source>
</evidence>